<evidence type="ECO:0000313" key="5">
    <source>
        <dbReference type="EMBL" id="AMQ35960.1"/>
    </source>
</evidence>
<keyword evidence="1" id="KW-0812">Transmembrane</keyword>
<evidence type="ECO:0000313" key="8">
    <source>
        <dbReference type="EMBL" id="QKV50157.1"/>
    </source>
</evidence>
<protein>
    <submittedName>
        <fullName evidence="3 7">ORF114 protein</fullName>
    </submittedName>
    <submittedName>
        <fullName evidence="4">PxGV-Korf114 protein</fullName>
    </submittedName>
    <submittedName>
        <fullName evidence="5">PxGV-Morf114 protein</fullName>
    </submittedName>
    <submittedName>
        <fullName evidence="6">PxGV-Torf114 protein</fullName>
    </submittedName>
    <submittedName>
        <fullName evidence="2">PxORF116 peptide</fullName>
    </submittedName>
</protein>
<feature type="transmembrane region" description="Helical" evidence="1">
    <location>
        <begin position="21"/>
        <end position="40"/>
    </location>
</feature>
<proteinExistence type="predicted"/>
<dbReference type="EMBL" id="KU529791">
    <property type="protein sequence ID" value="AMQ35726.1"/>
    <property type="molecule type" value="Genomic_DNA"/>
</dbReference>
<dbReference type="EMBL" id="KU529794">
    <property type="protein sequence ID" value="AMQ36077.1"/>
    <property type="molecule type" value="Genomic_DNA"/>
</dbReference>
<dbReference type="Proteomes" id="UP000201310">
    <property type="component" value="Segment"/>
</dbReference>
<evidence type="ECO:0000313" key="4">
    <source>
        <dbReference type="EMBL" id="AMQ35843.1"/>
    </source>
</evidence>
<evidence type="ECO:0000313" key="3">
    <source>
        <dbReference type="EMBL" id="AMQ35726.1"/>
    </source>
</evidence>
<reference evidence="7" key="3">
    <citation type="submission" date="2019-06" db="EMBL/GenBank/DDBJ databases">
        <title>Plutella xylostella granulovirus.</title>
        <authorList>
            <person name="Li L."/>
            <person name="Zhang M."/>
        </authorList>
    </citation>
    <scope>NUCLEOTIDE SEQUENCE</scope>
    <source>
        <strain evidence="8">PlxyGV_B</strain>
        <strain evidence="9">PlxyGV_NW</strain>
        <strain evidence="7">PlxyGV_W</strain>
    </source>
</reference>
<evidence type="ECO:0000313" key="6">
    <source>
        <dbReference type="EMBL" id="AMQ36077.1"/>
    </source>
</evidence>
<evidence type="ECO:0000313" key="10">
    <source>
        <dbReference type="Proteomes" id="UP000201310"/>
    </source>
</evidence>
<evidence type="ECO:0000313" key="2">
    <source>
        <dbReference type="EMBL" id="AAG27414.1"/>
    </source>
</evidence>
<sequence length="59" mass="6701">MDNLRFNVAPAGVFAKLSWKVIMIVVIAVFAMLAVSYNYGDDMLLNHKFLNGKIQRINE</sequence>
<dbReference type="EMBL" id="KU529792">
    <property type="protein sequence ID" value="AMQ35843.1"/>
    <property type="molecule type" value="Genomic_DNA"/>
</dbReference>
<reference evidence="2 10" key="1">
    <citation type="journal article" date="2000" name="Virology">
        <title>Sequence analysis of the Plutella xylostella granulovirus genome.</title>
        <authorList>
            <person name="Hashimoto Y."/>
            <person name="Hayakawa T."/>
            <person name="Ueno Y."/>
            <person name="Fujita T."/>
            <person name="Sano Y."/>
            <person name="Matsumoto T."/>
        </authorList>
    </citation>
    <scope>NUCLEOTIDE SEQUENCE [LARGE SCALE GENOMIC DNA]</scope>
    <source>
        <strain evidence="2 10">K1</strain>
    </source>
</reference>
<evidence type="ECO:0000256" key="1">
    <source>
        <dbReference type="SAM" id="Phobius"/>
    </source>
</evidence>
<keyword evidence="10" id="KW-1185">Reference proteome</keyword>
<dbReference type="EMBL" id="AF270937">
    <property type="protein sequence ID" value="AAG27414.1"/>
    <property type="molecule type" value="Genomic_DNA"/>
</dbReference>
<dbReference type="EMBL" id="MN099284">
    <property type="protein sequence ID" value="QKV50039.1"/>
    <property type="molecule type" value="Genomic_DNA"/>
</dbReference>
<gene>
    <name evidence="2" type="primary">Pxorf116</name>
    <name evidence="7" type="synonym">ORF114</name>
    <name evidence="3" type="synonym">PxGV-Corf114</name>
    <name evidence="4" type="synonym">PxGV-Korf114</name>
    <name evidence="5" type="synonym">PxGV-Morf114</name>
    <name evidence="6" type="synonym">PxGV-Torf114</name>
</gene>
<dbReference type="EMBL" id="MN099286">
    <property type="protein sequence ID" value="QKV50275.1"/>
    <property type="molecule type" value="Genomic_DNA"/>
</dbReference>
<dbReference type="EMBL" id="KU529793">
    <property type="protein sequence ID" value="AMQ35960.1"/>
    <property type="molecule type" value="Genomic_DNA"/>
</dbReference>
<dbReference type="GeneID" id="912148"/>
<accession>Q9DVR7</accession>
<evidence type="ECO:0000313" key="7">
    <source>
        <dbReference type="EMBL" id="QKV50039.1"/>
    </source>
</evidence>
<dbReference type="KEGG" id="vg:912148"/>
<name>Q9DVR7_9BBAC</name>
<keyword evidence="1" id="KW-1133">Transmembrane helix</keyword>
<evidence type="ECO:0000313" key="9">
    <source>
        <dbReference type="EMBL" id="QKV50275.1"/>
    </source>
</evidence>
<dbReference type="EMBL" id="MN099285">
    <property type="protein sequence ID" value="QKV50157.1"/>
    <property type="molecule type" value="Genomic_DNA"/>
</dbReference>
<organism evidence="2 10">
    <name type="scientific">Plutella xylostella granulovirus</name>
    <dbReference type="NCBI Taxonomy" id="98383"/>
    <lineage>
        <taxon>Viruses</taxon>
        <taxon>Viruses incertae sedis</taxon>
        <taxon>Naldaviricetes</taxon>
        <taxon>Lefavirales</taxon>
        <taxon>Baculoviridae</taxon>
        <taxon>Betabaculovirus</taxon>
        <taxon>Betabaculovirus pluxylostellae</taxon>
    </lineage>
</organism>
<dbReference type="RefSeq" id="NP_068335.1">
    <property type="nucleotide sequence ID" value="NC_002593.1"/>
</dbReference>
<reference evidence="3" key="2">
    <citation type="submission" date="2016-01" db="EMBL/GenBank/DDBJ databases">
        <title>Complete Genome Sequences of Four Plutella xylostella Granulovirus Isolates.</title>
        <authorList>
            <person name="Spence R.J."/>
            <person name="Noune C."/>
            <person name="Hauxwell C."/>
        </authorList>
    </citation>
    <scope>NUCLEOTIDE SEQUENCE</scope>
    <source>
        <strain evidence="3">PxGV_C</strain>
        <strain evidence="4">PxGV_K</strain>
        <strain evidence="5">PxGV_M</strain>
        <strain evidence="6">PxGV_T</strain>
    </source>
</reference>
<keyword evidence="1" id="KW-0472">Membrane</keyword>